<evidence type="ECO:0008006" key="4">
    <source>
        <dbReference type="Google" id="ProtNLM"/>
    </source>
</evidence>
<feature type="transmembrane region" description="Helical" evidence="1">
    <location>
        <begin position="139"/>
        <end position="159"/>
    </location>
</feature>
<evidence type="ECO:0000256" key="1">
    <source>
        <dbReference type="SAM" id="Phobius"/>
    </source>
</evidence>
<feature type="transmembrane region" description="Helical" evidence="1">
    <location>
        <begin position="79"/>
        <end position="97"/>
    </location>
</feature>
<dbReference type="EMBL" id="JALPRF010000002">
    <property type="protein sequence ID" value="MCK8493034.1"/>
    <property type="molecule type" value="Genomic_DNA"/>
</dbReference>
<evidence type="ECO:0000313" key="2">
    <source>
        <dbReference type="EMBL" id="MCK8493034.1"/>
    </source>
</evidence>
<proteinExistence type="predicted"/>
<accession>A0ABT0HLI9</accession>
<evidence type="ECO:0000313" key="3">
    <source>
        <dbReference type="Proteomes" id="UP001202180"/>
    </source>
</evidence>
<sequence>MYILLFIALEWMNTVLHSSVSIVHLTAALLAMSTGTYILFKPKGTAVHRLAGWLYVTGMVVLLLTAFQIYYLFGRFGVIHWGAVGSVVALLIGLGSISLRSTLPSWLRWHYLGMGASVTGLYAAFVVESTYRLFPPSYFWWVTMGAANGVFILGGLLLYRHYPNWIKPAEHSSGDTVFHRVNQVVSTADR</sequence>
<gene>
    <name evidence="2" type="ORF">M0L20_14290</name>
</gene>
<feature type="transmembrane region" description="Helical" evidence="1">
    <location>
        <begin position="20"/>
        <end position="40"/>
    </location>
</feature>
<feature type="transmembrane region" description="Helical" evidence="1">
    <location>
        <begin position="109"/>
        <end position="127"/>
    </location>
</feature>
<keyword evidence="1" id="KW-0812">Transmembrane</keyword>
<keyword evidence="1" id="KW-1133">Transmembrane helix</keyword>
<comment type="caution">
    <text evidence="2">The sequence shown here is derived from an EMBL/GenBank/DDBJ whole genome shotgun (WGS) entry which is preliminary data.</text>
</comment>
<keyword evidence="1" id="KW-0472">Membrane</keyword>
<organism evidence="2 3">
    <name type="scientific">Spirosoma liriopis</name>
    <dbReference type="NCBI Taxonomy" id="2937440"/>
    <lineage>
        <taxon>Bacteria</taxon>
        <taxon>Pseudomonadati</taxon>
        <taxon>Bacteroidota</taxon>
        <taxon>Cytophagia</taxon>
        <taxon>Cytophagales</taxon>
        <taxon>Cytophagaceae</taxon>
        <taxon>Spirosoma</taxon>
    </lineage>
</organism>
<keyword evidence="3" id="KW-1185">Reference proteome</keyword>
<dbReference type="Proteomes" id="UP001202180">
    <property type="component" value="Unassembled WGS sequence"/>
</dbReference>
<feature type="transmembrane region" description="Helical" evidence="1">
    <location>
        <begin position="52"/>
        <end position="73"/>
    </location>
</feature>
<name>A0ABT0HLI9_9BACT</name>
<dbReference type="RefSeq" id="WP_248477614.1">
    <property type="nucleotide sequence ID" value="NZ_JALPRF010000002.1"/>
</dbReference>
<protein>
    <recommendedName>
        <fullName evidence="4">DUF2306 domain-containing protein</fullName>
    </recommendedName>
</protein>
<reference evidence="2 3" key="1">
    <citation type="submission" date="2022-04" db="EMBL/GenBank/DDBJ databases">
        <title>Spirosoma sp. strain RP8 genome sequencing and assembly.</title>
        <authorList>
            <person name="Jung Y."/>
        </authorList>
    </citation>
    <scope>NUCLEOTIDE SEQUENCE [LARGE SCALE GENOMIC DNA]</scope>
    <source>
        <strain evidence="2 3">RP8</strain>
    </source>
</reference>